<name>A0A0H3KE09_STAAE</name>
<proteinExistence type="predicted"/>
<dbReference type="GO" id="GO:0015074">
    <property type="term" value="P:DNA integration"/>
    <property type="evidence" value="ECO:0007669"/>
    <property type="project" value="InterPro"/>
</dbReference>
<dbReference type="EMBL" id="AP009351">
    <property type="protein sequence ID" value="BAF68208.1"/>
    <property type="molecule type" value="Genomic_DNA"/>
</dbReference>
<dbReference type="InterPro" id="IPR011010">
    <property type="entry name" value="DNA_brk_join_enz"/>
</dbReference>
<dbReference type="HOGENOM" id="CLU_2107492_0_0_9"/>
<evidence type="ECO:0000313" key="2">
    <source>
        <dbReference type="EMBL" id="BAF68208.1"/>
    </source>
</evidence>
<dbReference type="Gene3D" id="1.10.443.10">
    <property type="entry name" value="Intergrase catalytic core"/>
    <property type="match status" value="1"/>
</dbReference>
<organism evidence="2 3">
    <name type="scientific">Staphylococcus aureus (strain Newman)</name>
    <dbReference type="NCBI Taxonomy" id="426430"/>
    <lineage>
        <taxon>Bacteria</taxon>
        <taxon>Bacillati</taxon>
        <taxon>Bacillota</taxon>
        <taxon>Bacilli</taxon>
        <taxon>Bacillales</taxon>
        <taxon>Staphylococcaceae</taxon>
        <taxon>Staphylococcus</taxon>
    </lineage>
</organism>
<accession>A0A0H3KE09</accession>
<dbReference type="SMR" id="A0A0H3KE09"/>
<keyword evidence="1" id="KW-0233">DNA recombination</keyword>
<protein>
    <submittedName>
        <fullName evidence="2">Truncated integrase</fullName>
    </submittedName>
</protein>
<evidence type="ECO:0000313" key="3">
    <source>
        <dbReference type="Proteomes" id="UP000006386"/>
    </source>
</evidence>
<dbReference type="AlphaFoldDB" id="A0A0H3KE09"/>
<reference evidence="2 3" key="1">
    <citation type="journal article" date="2008" name="J. Bacteriol.">
        <title>Genome sequence of Staphylococcus aureus strain Newman and comparative analysis of staphylococcal genomes: polymorphism and evolution of two major pathogenicity islands.</title>
        <authorList>
            <person name="Baba T."/>
            <person name="Bae T."/>
            <person name="Schneewind O."/>
            <person name="Takeuchi F."/>
            <person name="Hiramatsu K."/>
        </authorList>
    </citation>
    <scope>NUCLEOTIDE SEQUENCE [LARGE SCALE GENOMIC DNA]</scope>
    <source>
        <strain evidence="2 3">Newman</strain>
    </source>
</reference>
<dbReference type="GO" id="GO:0006310">
    <property type="term" value="P:DNA recombination"/>
    <property type="evidence" value="ECO:0007669"/>
    <property type="project" value="UniProtKB-KW"/>
</dbReference>
<evidence type="ECO:0000256" key="1">
    <source>
        <dbReference type="ARBA" id="ARBA00023172"/>
    </source>
</evidence>
<sequence>MKWSDIDFENNTISITKTYYNPNNNKKKYQILPPKTESSIGKISVDPNVIKVLRDYKINVQNNWKNELYNDNHCNEKTINVDTNHYVTYQHTQKYLYALIQIHTLRIAHRIRCTH</sequence>
<dbReference type="KEGG" id="sae:NWMN_1936"/>
<dbReference type="SUPFAM" id="SSF56349">
    <property type="entry name" value="DNA breaking-rejoining enzymes"/>
    <property type="match status" value="1"/>
</dbReference>
<dbReference type="InterPro" id="IPR013762">
    <property type="entry name" value="Integrase-like_cat_sf"/>
</dbReference>
<dbReference type="Proteomes" id="UP000006386">
    <property type="component" value="Chromosome"/>
</dbReference>
<gene>
    <name evidence="2" type="ordered locus">NWMN_1936</name>
</gene>
<dbReference type="GO" id="GO:0003677">
    <property type="term" value="F:DNA binding"/>
    <property type="evidence" value="ECO:0007669"/>
    <property type="project" value="InterPro"/>
</dbReference>